<dbReference type="STRING" id="45851.BHV86_01505"/>
<dbReference type="GeneID" id="98917121"/>
<keyword evidence="1" id="KW-0472">Membrane</keyword>
<dbReference type="AlphaFoldDB" id="D4S309"/>
<dbReference type="eggNOG" id="ENOG5033C3M">
    <property type="taxonomic scope" value="Bacteria"/>
</dbReference>
<keyword evidence="1" id="KW-0812">Transmembrane</keyword>
<feature type="transmembrane region" description="Helical" evidence="1">
    <location>
        <begin position="6"/>
        <end position="25"/>
    </location>
</feature>
<protein>
    <submittedName>
        <fullName evidence="2">Uncharacterized protein</fullName>
    </submittedName>
</protein>
<organism evidence="2 3">
    <name type="scientific">Eshraghiella crossota DSM 2876</name>
    <dbReference type="NCBI Taxonomy" id="511680"/>
    <lineage>
        <taxon>Bacteria</taxon>
        <taxon>Bacillati</taxon>
        <taxon>Bacillota</taxon>
        <taxon>Clostridia</taxon>
        <taxon>Lachnospirales</taxon>
        <taxon>Lachnospiraceae</taxon>
        <taxon>Eshraghiella</taxon>
    </lineage>
</organism>
<keyword evidence="1" id="KW-1133">Transmembrane helix</keyword>
<gene>
    <name evidence="2" type="ORF">BUTYVIB_02461</name>
</gene>
<reference evidence="2 3" key="1">
    <citation type="submission" date="2010-02" db="EMBL/GenBank/DDBJ databases">
        <authorList>
            <person name="Weinstock G."/>
            <person name="Sodergren E."/>
            <person name="Clifton S."/>
            <person name="Fulton L."/>
            <person name="Fulton B."/>
            <person name="Courtney L."/>
            <person name="Fronick C."/>
            <person name="Harrison M."/>
            <person name="Strong C."/>
            <person name="Farmer C."/>
            <person name="Delahaunty K."/>
            <person name="Markovic C."/>
            <person name="Hall O."/>
            <person name="Minx P."/>
            <person name="Tomlinson C."/>
            <person name="Mitreva M."/>
            <person name="Nelson J."/>
            <person name="Hou S."/>
            <person name="Wollam A."/>
            <person name="Pepin K.H."/>
            <person name="Johnson M."/>
            <person name="Bhonagiri V."/>
            <person name="Zhang X."/>
            <person name="Suruliraj S."/>
            <person name="Warren W."/>
            <person name="Chinwalla A."/>
            <person name="Mardis E.R."/>
            <person name="Wilson R.K."/>
        </authorList>
    </citation>
    <scope>NUCLEOTIDE SEQUENCE [LARGE SCALE GENOMIC DNA]</scope>
    <source>
        <strain evidence="2 3">DSM 2876</strain>
    </source>
</reference>
<dbReference type="HOGENOM" id="CLU_1369961_0_0_9"/>
<dbReference type="RefSeq" id="WP_005604655.1">
    <property type="nucleotide sequence ID" value="NZ_GG663525.1"/>
</dbReference>
<feature type="transmembrane region" description="Helical" evidence="1">
    <location>
        <begin position="83"/>
        <end position="103"/>
    </location>
</feature>
<dbReference type="Proteomes" id="UP000006238">
    <property type="component" value="Unassembled WGS sequence"/>
</dbReference>
<evidence type="ECO:0000313" key="3">
    <source>
        <dbReference type="Proteomes" id="UP000006238"/>
    </source>
</evidence>
<feature type="transmembrane region" description="Helical" evidence="1">
    <location>
        <begin position="109"/>
        <end position="127"/>
    </location>
</feature>
<name>D4S309_9FIRM</name>
<accession>D4S309</accession>
<proteinExistence type="predicted"/>
<keyword evidence="3" id="KW-1185">Reference proteome</keyword>
<evidence type="ECO:0000313" key="2">
    <source>
        <dbReference type="EMBL" id="EFF67378.1"/>
    </source>
</evidence>
<sequence length="199" mass="23154">MVYFLIIATAFLMGICADGILSGNLKELIDDTEEMETTDNTFLKQMKLRYKNCLRIGHEINNTEAFAGKYMDKYRSHGISFQVYEKIASVCSGICVIGGLAGAFMERKYMMEFLMMGFIAMYIINGLKKMIDVRSKRRQITRNIVDFFENRYYAVTEEKNDYSSTSDNVAEKTMEKLNNRVYTDEERRIIDDILREYLG</sequence>
<dbReference type="EMBL" id="ABWN01000042">
    <property type="protein sequence ID" value="EFF67378.1"/>
    <property type="molecule type" value="Genomic_DNA"/>
</dbReference>
<evidence type="ECO:0000256" key="1">
    <source>
        <dbReference type="SAM" id="Phobius"/>
    </source>
</evidence>
<comment type="caution">
    <text evidence="2">The sequence shown here is derived from an EMBL/GenBank/DDBJ whole genome shotgun (WGS) entry which is preliminary data.</text>
</comment>